<protein>
    <recommendedName>
        <fullName evidence="3">Winged helix DNA-binding domain-containing protein</fullName>
    </recommendedName>
</protein>
<comment type="caution">
    <text evidence="1">The sequence shown here is derived from an EMBL/GenBank/DDBJ whole genome shotgun (WGS) entry which is preliminary data.</text>
</comment>
<evidence type="ECO:0008006" key="3">
    <source>
        <dbReference type="Google" id="ProtNLM"/>
    </source>
</evidence>
<gene>
    <name evidence="1" type="ORF">HMPREF0293_0433</name>
</gene>
<dbReference type="EMBL" id="ACHF01000015">
    <property type="protein sequence ID" value="EEI64046.1"/>
    <property type="molecule type" value="Genomic_DNA"/>
</dbReference>
<sequence>MTLAGTLSLGLISDAGRKSLSTKKRVRRVMNEQPLELPYTSEIEYEILYALRNQTIFGSSRMKVKTLAKRINADPDDVIGASENLQKRGIVTMSYDSKRHRWNVEFTQSGLQQFVRAEAIKFSTQARKI</sequence>
<accession>A0ABP2DVQ4</accession>
<feature type="non-terminal residue" evidence="1">
    <location>
        <position position="129"/>
    </location>
</feature>
<dbReference type="InterPro" id="IPR036390">
    <property type="entry name" value="WH_DNA-bd_sf"/>
</dbReference>
<evidence type="ECO:0000313" key="2">
    <source>
        <dbReference type="Proteomes" id="UP000006237"/>
    </source>
</evidence>
<name>A0ABP2DVQ4_9CORY</name>
<organism evidence="1 2">
    <name type="scientific">Corynebacterium glucuronolyticum ATCC 51866</name>
    <dbReference type="NCBI Taxonomy" id="548478"/>
    <lineage>
        <taxon>Bacteria</taxon>
        <taxon>Bacillati</taxon>
        <taxon>Actinomycetota</taxon>
        <taxon>Actinomycetes</taxon>
        <taxon>Mycobacteriales</taxon>
        <taxon>Corynebacteriaceae</taxon>
        <taxon>Corynebacterium</taxon>
    </lineage>
</organism>
<keyword evidence="2" id="KW-1185">Reference proteome</keyword>
<dbReference type="Proteomes" id="UP000006237">
    <property type="component" value="Unassembled WGS sequence"/>
</dbReference>
<proteinExistence type="predicted"/>
<reference evidence="1 2" key="1">
    <citation type="submission" date="2009-01" db="EMBL/GenBank/DDBJ databases">
        <authorList>
            <person name="Qin X."/>
            <person name="Bachman B."/>
            <person name="Battles P."/>
            <person name="Bell A."/>
            <person name="Bess C."/>
            <person name="Bickham C."/>
            <person name="Chaboub L."/>
            <person name="Chen D."/>
            <person name="Coyle M."/>
            <person name="Deiros D.R."/>
            <person name="Dinh H."/>
            <person name="Forbes L."/>
            <person name="Fowler G."/>
            <person name="Francisco L."/>
            <person name="Fu Q."/>
            <person name="Gubbala S."/>
            <person name="Hale W."/>
            <person name="Han Y."/>
            <person name="Hemphill L."/>
            <person name="Highlander S.K."/>
            <person name="Hirani K."/>
            <person name="Hogues M."/>
            <person name="Jackson L."/>
            <person name="Jakkamsetti A."/>
            <person name="Javaid M."/>
            <person name="Jiang H."/>
            <person name="Korchina V."/>
            <person name="Kovar C."/>
            <person name="Lara F."/>
            <person name="Lee S."/>
            <person name="Mata R."/>
            <person name="Mathew T."/>
            <person name="Moen C."/>
            <person name="Morales K."/>
            <person name="Munidasa M."/>
            <person name="Nazareth L."/>
            <person name="Ngo R."/>
            <person name="Nguyen L."/>
            <person name="Okwuonu G."/>
            <person name="Ongeri F."/>
            <person name="Patil S."/>
            <person name="Petrosino J."/>
            <person name="Pham C."/>
            <person name="Pham P."/>
            <person name="Pu L.-L."/>
            <person name="Puazo M."/>
            <person name="Raj R."/>
            <person name="Reid J."/>
            <person name="Rouhana J."/>
            <person name="Saada N."/>
            <person name="Shang Y."/>
            <person name="Simmons D."/>
            <person name="Thornton R."/>
            <person name="Warren J."/>
            <person name="Weissenberger G."/>
            <person name="Zhang J."/>
            <person name="Zhang L."/>
            <person name="Zhou C."/>
            <person name="Zhu D."/>
            <person name="Muzny D."/>
            <person name="Worley K."/>
            <person name="Gibbs R."/>
        </authorList>
    </citation>
    <scope>NUCLEOTIDE SEQUENCE [LARGE SCALE GENOMIC DNA]</scope>
    <source>
        <strain evidence="1 2">ATCC 51866</strain>
    </source>
</reference>
<dbReference type="SUPFAM" id="SSF46785">
    <property type="entry name" value="Winged helix' DNA-binding domain"/>
    <property type="match status" value="1"/>
</dbReference>
<evidence type="ECO:0000313" key="1">
    <source>
        <dbReference type="EMBL" id="EEI64046.1"/>
    </source>
</evidence>